<evidence type="ECO:0000256" key="1">
    <source>
        <dbReference type="ARBA" id="ARBA00006887"/>
    </source>
</evidence>
<dbReference type="AlphaFoldDB" id="A0A7G2JXB4"/>
<keyword evidence="4" id="KW-0067">ATP-binding</keyword>
<dbReference type="GO" id="GO:0006428">
    <property type="term" value="P:isoleucyl-tRNA aminoacylation"/>
    <property type="evidence" value="ECO:0007669"/>
    <property type="project" value="TreeGrafter"/>
</dbReference>
<dbReference type="InterPro" id="IPR050081">
    <property type="entry name" value="Ile-tRNA_ligase"/>
</dbReference>
<dbReference type="GO" id="GO:0005524">
    <property type="term" value="F:ATP binding"/>
    <property type="evidence" value="ECO:0007669"/>
    <property type="project" value="UniProtKB-KW"/>
</dbReference>
<reference evidence="9" key="1">
    <citation type="journal article" date="2010" name="Genomics">
        <title>Tracing phylogenomic events leading to diversity of Haemophilus influenzae and the emergence of Brazilian Purpuric Fever (BPF)-associated clones.</title>
        <authorList>
            <person name="Papazisi L."/>
            <person name="Ratnayake S."/>
            <person name="Remortel B.G."/>
            <person name="Bock G.R."/>
            <person name="Liang W."/>
            <person name="Saeed A.I."/>
            <person name="Liu J."/>
            <person name="Fleischmann R.D."/>
            <person name="Kilian M."/>
            <person name="Peterson S.N."/>
        </authorList>
    </citation>
    <scope>NUCLEOTIDE SEQUENCE [LARGE SCALE GENOMIC DNA]</scope>
    <source>
        <strain evidence="9">HK1212</strain>
    </source>
</reference>
<evidence type="ECO:0000256" key="4">
    <source>
        <dbReference type="ARBA" id="ARBA00022840"/>
    </source>
</evidence>
<accession>A0A7G2JXB4</accession>
<keyword evidence="2 9" id="KW-0436">Ligase</keyword>
<comment type="caution">
    <text evidence="9">The sequence shown here is derived from an EMBL/GenBank/DDBJ whole genome shotgun (WGS) entry which is preliminary data.</text>
</comment>
<gene>
    <name evidence="9" type="ORF">HAINFHK1212_0505</name>
</gene>
<dbReference type="Gene3D" id="3.40.50.620">
    <property type="entry name" value="HUPs"/>
    <property type="match status" value="1"/>
</dbReference>
<keyword evidence="5" id="KW-0648">Protein biosynthesis</keyword>
<proteinExistence type="inferred from homology"/>
<evidence type="ECO:0000256" key="5">
    <source>
        <dbReference type="ARBA" id="ARBA00022917"/>
    </source>
</evidence>
<evidence type="ECO:0000313" key="9">
    <source>
        <dbReference type="EMBL" id="EFA27894.1"/>
    </source>
</evidence>
<evidence type="ECO:0000256" key="3">
    <source>
        <dbReference type="ARBA" id="ARBA00022741"/>
    </source>
</evidence>
<comment type="catalytic activity">
    <reaction evidence="7">
        <text>tRNA(Ile) + L-isoleucine + ATP = L-isoleucyl-tRNA(Ile) + AMP + diphosphate</text>
        <dbReference type="Rhea" id="RHEA:11060"/>
        <dbReference type="Rhea" id="RHEA-COMP:9666"/>
        <dbReference type="Rhea" id="RHEA-COMP:9695"/>
        <dbReference type="ChEBI" id="CHEBI:30616"/>
        <dbReference type="ChEBI" id="CHEBI:33019"/>
        <dbReference type="ChEBI" id="CHEBI:58045"/>
        <dbReference type="ChEBI" id="CHEBI:78442"/>
        <dbReference type="ChEBI" id="CHEBI:78528"/>
        <dbReference type="ChEBI" id="CHEBI:456215"/>
        <dbReference type="EC" id="6.1.1.5"/>
    </reaction>
</comment>
<dbReference type="InterPro" id="IPR002300">
    <property type="entry name" value="aa-tRNA-synth_Ia"/>
</dbReference>
<sequence length="91" mass="10923">METQGLRQQALGEIKQVRWIPDWGQARIEKMVENRPDWCISRQRTWGVPMTLFVHKETEELHPRTLDLLEEVAKRVERAGIQAWWDLDEKE</sequence>
<comment type="similarity">
    <text evidence="1">Belongs to the class-I aminoacyl-tRNA synthetase family. IleS type 1 subfamily.</text>
</comment>
<evidence type="ECO:0000256" key="7">
    <source>
        <dbReference type="ARBA" id="ARBA00048359"/>
    </source>
</evidence>
<dbReference type="SUPFAM" id="SSF52374">
    <property type="entry name" value="Nucleotidylyl transferase"/>
    <property type="match status" value="1"/>
</dbReference>
<feature type="domain" description="Aminoacyl-tRNA synthetase class Ia" evidence="8">
    <location>
        <begin position="4"/>
        <end position="90"/>
    </location>
</feature>
<name>A0A7G2JXB4_HAEIF</name>
<dbReference type="EMBL" id="ABFC01001066">
    <property type="protein sequence ID" value="EFA27894.1"/>
    <property type="molecule type" value="Genomic_DNA"/>
</dbReference>
<dbReference type="PANTHER" id="PTHR42765:SF1">
    <property type="entry name" value="ISOLEUCINE--TRNA LIGASE, MITOCHONDRIAL"/>
    <property type="match status" value="1"/>
</dbReference>
<evidence type="ECO:0000256" key="2">
    <source>
        <dbReference type="ARBA" id="ARBA00022598"/>
    </source>
</evidence>
<evidence type="ECO:0000259" key="8">
    <source>
        <dbReference type="Pfam" id="PF00133"/>
    </source>
</evidence>
<dbReference type="Pfam" id="PF00133">
    <property type="entry name" value="tRNA-synt_1"/>
    <property type="match status" value="1"/>
</dbReference>
<protein>
    <submittedName>
        <fullName evidence="9">Isoleucine--tRNA ligase</fullName>
        <ecNumber evidence="9">6.1.1.5</ecNumber>
    </submittedName>
</protein>
<evidence type="ECO:0000256" key="6">
    <source>
        <dbReference type="ARBA" id="ARBA00023146"/>
    </source>
</evidence>
<keyword evidence="3" id="KW-0547">Nucleotide-binding</keyword>
<dbReference type="PANTHER" id="PTHR42765">
    <property type="entry name" value="SOLEUCYL-TRNA SYNTHETASE"/>
    <property type="match status" value="1"/>
</dbReference>
<feature type="non-terminal residue" evidence="9">
    <location>
        <position position="91"/>
    </location>
</feature>
<dbReference type="EC" id="6.1.1.5" evidence="9"/>
<dbReference type="GO" id="GO:0005829">
    <property type="term" value="C:cytosol"/>
    <property type="evidence" value="ECO:0007669"/>
    <property type="project" value="TreeGrafter"/>
</dbReference>
<keyword evidence="6" id="KW-0030">Aminoacyl-tRNA synthetase</keyword>
<organism evidence="9">
    <name type="scientific">Haemophilus influenzae HK1212</name>
    <dbReference type="NCBI Taxonomy" id="456482"/>
    <lineage>
        <taxon>Bacteria</taxon>
        <taxon>Pseudomonadati</taxon>
        <taxon>Pseudomonadota</taxon>
        <taxon>Gammaproteobacteria</taxon>
        <taxon>Pasteurellales</taxon>
        <taxon>Pasteurellaceae</taxon>
        <taxon>Haemophilus</taxon>
    </lineage>
</organism>
<dbReference type="GO" id="GO:0004822">
    <property type="term" value="F:isoleucine-tRNA ligase activity"/>
    <property type="evidence" value="ECO:0007669"/>
    <property type="project" value="UniProtKB-EC"/>
</dbReference>
<dbReference type="InterPro" id="IPR014729">
    <property type="entry name" value="Rossmann-like_a/b/a_fold"/>
</dbReference>